<feature type="compositionally biased region" description="Polar residues" evidence="1">
    <location>
        <begin position="421"/>
        <end position="436"/>
    </location>
</feature>
<feature type="domain" description="C1q" evidence="3">
    <location>
        <begin position="54"/>
        <end position="212"/>
    </location>
</feature>
<dbReference type="PROSITE" id="PS50871">
    <property type="entry name" value="C1Q"/>
    <property type="match status" value="1"/>
</dbReference>
<comment type="caution">
    <text evidence="4">The sequence shown here is derived from an EMBL/GenBank/DDBJ whole genome shotgun (WGS) entry which is preliminary data.</text>
</comment>
<feature type="non-terminal residue" evidence="4">
    <location>
        <position position="466"/>
    </location>
</feature>
<proteinExistence type="predicted"/>
<keyword evidence="2" id="KW-0472">Membrane</keyword>
<keyword evidence="5" id="KW-1185">Reference proteome</keyword>
<protein>
    <recommendedName>
        <fullName evidence="3">C1q domain-containing protein</fullName>
    </recommendedName>
</protein>
<feature type="compositionally biased region" description="Basic residues" evidence="1">
    <location>
        <begin position="411"/>
        <end position="420"/>
    </location>
</feature>
<evidence type="ECO:0000259" key="3">
    <source>
        <dbReference type="PROSITE" id="PS50871"/>
    </source>
</evidence>
<dbReference type="InterPro" id="IPR008983">
    <property type="entry name" value="Tumour_necrosis_fac-like_dom"/>
</dbReference>
<dbReference type="EMBL" id="KV583828">
    <property type="protein sequence ID" value="OPL33288.1"/>
    <property type="molecule type" value="Genomic_DNA"/>
</dbReference>
<feature type="transmembrane region" description="Helical" evidence="2">
    <location>
        <begin position="21"/>
        <end position="45"/>
    </location>
</feature>
<feature type="compositionally biased region" description="Acidic residues" evidence="1">
    <location>
        <begin position="321"/>
        <end position="336"/>
    </location>
</feature>
<dbReference type="SUPFAM" id="SSF49842">
    <property type="entry name" value="TNF-like"/>
    <property type="match status" value="1"/>
</dbReference>
<sequence>MYSKVFYKRPKPKPKTESMMIFLCIIASFSSMTAAVVSVLMVMLFPTPYCNTNANTCNAAFSAYMSETQALSTKLLAENDTIVFDQTVSNWDDAYSTTTGKYTVKCTGMYTFTWTICGDAKKYAGGQLGEWGTYLMQGTTIIGAVHTDTEDWSDHDCSTGSVTRYVFSGDEIYLKTGFYHQGSVNLDHIKIRVKDIPCSSDDGQITYLLENAGCKIHRYLRERIRVDGLITNCLSGDRIFYCEPMEHHFPRQVAIENYRATILHKSQPTKNRDDIVCKNASKKATSSAIVQIIGHSGHKQSECEEPFSDNNNEHNENESTNTDDDNTDSETDDNNNDEAAHAQQHGSEVEQKQEMSNEQSQETLTRDLKKTQNKNSQKVPIQQSQPPFQSITNVENDEFTGEAAASSSNKAKQKSIKKKLTSQNDSNDIKQSSMQQFLVEKQASATTPGNKVSKRSTTTPTTDLFD</sequence>
<feature type="compositionally biased region" description="Polar residues" evidence="1">
    <location>
        <begin position="443"/>
        <end position="466"/>
    </location>
</feature>
<name>A0A3L5TUG4_MYTGA</name>
<evidence type="ECO:0000256" key="1">
    <source>
        <dbReference type="SAM" id="MobiDB-lite"/>
    </source>
</evidence>
<evidence type="ECO:0000313" key="5">
    <source>
        <dbReference type="Proteomes" id="UP000266721"/>
    </source>
</evidence>
<evidence type="ECO:0000313" key="4">
    <source>
        <dbReference type="EMBL" id="OPL33288.1"/>
    </source>
</evidence>
<feature type="compositionally biased region" description="Low complexity" evidence="1">
    <location>
        <begin position="380"/>
        <end position="391"/>
    </location>
</feature>
<reference evidence="4 5" key="1">
    <citation type="journal article" date="2016" name="PLoS ONE">
        <title>A First Insight into the Genome of the Filter-Feeder Mussel Mytilus galloprovincialis.</title>
        <authorList>
            <person name="Murgarella M."/>
            <person name="Puiu D."/>
            <person name="Novoa B."/>
            <person name="Figueras A."/>
            <person name="Posada D."/>
            <person name="Canchaya C."/>
        </authorList>
    </citation>
    <scope>NUCLEOTIDE SEQUENCE [LARGE SCALE GENOMIC DNA]</scope>
    <source>
        <tissue evidence="4">Muscle</tissue>
    </source>
</reference>
<gene>
    <name evidence="4" type="ORF">AM593_02844</name>
</gene>
<organism evidence="4 5">
    <name type="scientific">Mytilus galloprovincialis</name>
    <name type="common">Mediterranean mussel</name>
    <dbReference type="NCBI Taxonomy" id="29158"/>
    <lineage>
        <taxon>Eukaryota</taxon>
        <taxon>Metazoa</taxon>
        <taxon>Spiralia</taxon>
        <taxon>Lophotrochozoa</taxon>
        <taxon>Mollusca</taxon>
        <taxon>Bivalvia</taxon>
        <taxon>Autobranchia</taxon>
        <taxon>Pteriomorphia</taxon>
        <taxon>Mytilida</taxon>
        <taxon>Mytiloidea</taxon>
        <taxon>Mytilidae</taxon>
        <taxon>Mytilinae</taxon>
        <taxon>Mytilus</taxon>
    </lineage>
</organism>
<feature type="non-terminal residue" evidence="4">
    <location>
        <position position="1"/>
    </location>
</feature>
<dbReference type="AlphaFoldDB" id="A0A3L5TUG4"/>
<keyword evidence="2" id="KW-1133">Transmembrane helix</keyword>
<keyword evidence="2" id="KW-0812">Transmembrane</keyword>
<dbReference type="Pfam" id="PF00386">
    <property type="entry name" value="C1q"/>
    <property type="match status" value="1"/>
</dbReference>
<evidence type="ECO:0000256" key="2">
    <source>
        <dbReference type="SAM" id="Phobius"/>
    </source>
</evidence>
<feature type="region of interest" description="Disordered" evidence="1">
    <location>
        <begin position="296"/>
        <end position="466"/>
    </location>
</feature>
<accession>A0A3L5TUG4</accession>
<dbReference type="InterPro" id="IPR001073">
    <property type="entry name" value="C1q_dom"/>
</dbReference>
<dbReference type="Gene3D" id="2.60.120.40">
    <property type="match status" value="1"/>
</dbReference>
<dbReference type="Proteomes" id="UP000266721">
    <property type="component" value="Unassembled WGS sequence"/>
</dbReference>